<name>A0AAV7S6A0_PLEWA</name>
<protein>
    <submittedName>
        <fullName evidence="2">Uncharacterized protein</fullName>
    </submittedName>
</protein>
<sequence length="79" mass="8499">MGPGCPSGDTSDLLPGWSSSLGCCLVLGGEEGPDRDVELGALQAHISGFWKVQDHSVRSFHRTRHPGPPRGPDHYQAMF</sequence>
<gene>
    <name evidence="2" type="ORF">NDU88_000654</name>
</gene>
<organism evidence="2 3">
    <name type="scientific">Pleurodeles waltl</name>
    <name type="common">Iberian ribbed newt</name>
    <dbReference type="NCBI Taxonomy" id="8319"/>
    <lineage>
        <taxon>Eukaryota</taxon>
        <taxon>Metazoa</taxon>
        <taxon>Chordata</taxon>
        <taxon>Craniata</taxon>
        <taxon>Vertebrata</taxon>
        <taxon>Euteleostomi</taxon>
        <taxon>Amphibia</taxon>
        <taxon>Batrachia</taxon>
        <taxon>Caudata</taxon>
        <taxon>Salamandroidea</taxon>
        <taxon>Salamandridae</taxon>
        <taxon>Pleurodelinae</taxon>
        <taxon>Pleurodeles</taxon>
    </lineage>
</organism>
<dbReference type="AlphaFoldDB" id="A0AAV7S6A0"/>
<evidence type="ECO:0000313" key="3">
    <source>
        <dbReference type="Proteomes" id="UP001066276"/>
    </source>
</evidence>
<proteinExistence type="predicted"/>
<dbReference type="Proteomes" id="UP001066276">
    <property type="component" value="Chromosome 4_2"/>
</dbReference>
<accession>A0AAV7S6A0</accession>
<evidence type="ECO:0000256" key="1">
    <source>
        <dbReference type="SAM" id="MobiDB-lite"/>
    </source>
</evidence>
<evidence type="ECO:0000313" key="2">
    <source>
        <dbReference type="EMBL" id="KAJ1160152.1"/>
    </source>
</evidence>
<comment type="caution">
    <text evidence="2">The sequence shown here is derived from an EMBL/GenBank/DDBJ whole genome shotgun (WGS) entry which is preliminary data.</text>
</comment>
<keyword evidence="3" id="KW-1185">Reference proteome</keyword>
<feature type="region of interest" description="Disordered" evidence="1">
    <location>
        <begin position="60"/>
        <end position="79"/>
    </location>
</feature>
<dbReference type="EMBL" id="JANPWB010000008">
    <property type="protein sequence ID" value="KAJ1160152.1"/>
    <property type="molecule type" value="Genomic_DNA"/>
</dbReference>
<reference evidence="2" key="1">
    <citation type="journal article" date="2022" name="bioRxiv">
        <title>Sequencing and chromosome-scale assembly of the giantPleurodeles waltlgenome.</title>
        <authorList>
            <person name="Brown T."/>
            <person name="Elewa A."/>
            <person name="Iarovenko S."/>
            <person name="Subramanian E."/>
            <person name="Araus A.J."/>
            <person name="Petzold A."/>
            <person name="Susuki M."/>
            <person name="Suzuki K.-i.T."/>
            <person name="Hayashi T."/>
            <person name="Toyoda A."/>
            <person name="Oliveira C."/>
            <person name="Osipova E."/>
            <person name="Leigh N.D."/>
            <person name="Simon A."/>
            <person name="Yun M.H."/>
        </authorList>
    </citation>
    <scope>NUCLEOTIDE SEQUENCE</scope>
    <source>
        <strain evidence="2">20211129_DDA</strain>
        <tissue evidence="2">Liver</tissue>
    </source>
</reference>